<evidence type="ECO:0000313" key="6">
    <source>
        <dbReference type="EMBL" id="KAG5675963.1"/>
    </source>
</evidence>
<feature type="transmembrane region" description="Helical" evidence="5">
    <location>
        <begin position="95"/>
        <end position="115"/>
    </location>
</feature>
<reference evidence="6" key="1">
    <citation type="submission" date="2021-03" db="EMBL/GenBank/DDBJ databases">
        <title>Chromosome level genome of the anhydrobiotic midge Polypedilum vanderplanki.</title>
        <authorList>
            <person name="Yoshida Y."/>
            <person name="Kikawada T."/>
            <person name="Gusev O."/>
        </authorList>
    </citation>
    <scope>NUCLEOTIDE SEQUENCE</scope>
    <source>
        <strain evidence="6">NIAS01</strain>
        <tissue evidence="6">Whole body or cell culture</tissue>
    </source>
</reference>
<feature type="transmembrane region" description="Helical" evidence="5">
    <location>
        <begin position="289"/>
        <end position="309"/>
    </location>
</feature>
<dbReference type="Gene3D" id="1.20.1250.20">
    <property type="entry name" value="MFS general substrate transporter like domains"/>
    <property type="match status" value="2"/>
</dbReference>
<feature type="transmembrane region" description="Helical" evidence="5">
    <location>
        <begin position="68"/>
        <end position="88"/>
    </location>
</feature>
<feature type="transmembrane region" description="Helical" evidence="5">
    <location>
        <begin position="127"/>
        <end position="148"/>
    </location>
</feature>
<dbReference type="SUPFAM" id="SSF103473">
    <property type="entry name" value="MFS general substrate transporter"/>
    <property type="match status" value="1"/>
</dbReference>
<dbReference type="InterPro" id="IPR036259">
    <property type="entry name" value="MFS_trans_sf"/>
</dbReference>
<dbReference type="PANTHER" id="PTHR48021:SF89">
    <property type="entry name" value="FI02132P-RELATED"/>
    <property type="match status" value="1"/>
</dbReference>
<keyword evidence="3 5" id="KW-1133">Transmembrane helix</keyword>
<dbReference type="GO" id="GO:0016020">
    <property type="term" value="C:membrane"/>
    <property type="evidence" value="ECO:0007669"/>
    <property type="project" value="UniProtKB-SubCell"/>
</dbReference>
<sequence length="389" mass="44076">MLSKICSGRKANISNNNDLSKRAILMQIFISFLANLSVLSPKMGLGFPAILSLLMIKDEKLTEEQFSWFASITAIACPIGGVLAAFCCDKIGRKATIIVTDIISIIQWAMIAFSNESDSKLLFAELIIARVLTGISIGMCNTICSLFIRDLPSKNLWKFTHTEHFYACCGHIHNLYNREFHSASIYALSIIIFSTIACFFVPETPVYLVTKNKLYEARKALSMLHNVYKYDSKIDDEIRQIQEIRLSSSTNDESKSSAFMVIQQISGIHVIYIFAAQFVQEADVTIDEFVATAIIGIIRCVGTLLVGFISDITGRKSIAIVSTLFIFWHSRNYILLAIDSFAFHFLSDWNCWSSYSIIYNGWRSFSTKNQRTWSQNFTVICILFKLFHY</sequence>
<dbReference type="Proteomes" id="UP001107558">
    <property type="component" value="Chromosome 2"/>
</dbReference>
<evidence type="ECO:0000256" key="5">
    <source>
        <dbReference type="SAM" id="Phobius"/>
    </source>
</evidence>
<comment type="subcellular location">
    <subcellularLocation>
        <location evidence="1">Membrane</location>
    </subcellularLocation>
</comment>
<evidence type="ECO:0000313" key="7">
    <source>
        <dbReference type="Proteomes" id="UP001107558"/>
    </source>
</evidence>
<evidence type="ECO:0000256" key="2">
    <source>
        <dbReference type="ARBA" id="ARBA00022692"/>
    </source>
</evidence>
<evidence type="ECO:0000256" key="1">
    <source>
        <dbReference type="ARBA" id="ARBA00004370"/>
    </source>
</evidence>
<dbReference type="EMBL" id="JADBJN010000002">
    <property type="protein sequence ID" value="KAG5675963.1"/>
    <property type="molecule type" value="Genomic_DNA"/>
</dbReference>
<gene>
    <name evidence="6" type="ORF">PVAND_005819</name>
</gene>
<dbReference type="InterPro" id="IPR050549">
    <property type="entry name" value="MFS_Trehalose_Transporter"/>
</dbReference>
<dbReference type="AlphaFoldDB" id="A0A9J6C2C6"/>
<organism evidence="6 7">
    <name type="scientific">Polypedilum vanderplanki</name>
    <name type="common">Sleeping chironomid midge</name>
    <dbReference type="NCBI Taxonomy" id="319348"/>
    <lineage>
        <taxon>Eukaryota</taxon>
        <taxon>Metazoa</taxon>
        <taxon>Ecdysozoa</taxon>
        <taxon>Arthropoda</taxon>
        <taxon>Hexapoda</taxon>
        <taxon>Insecta</taxon>
        <taxon>Pterygota</taxon>
        <taxon>Neoptera</taxon>
        <taxon>Endopterygota</taxon>
        <taxon>Diptera</taxon>
        <taxon>Nematocera</taxon>
        <taxon>Chironomoidea</taxon>
        <taxon>Chironomidae</taxon>
        <taxon>Chironominae</taxon>
        <taxon>Polypedilum</taxon>
        <taxon>Polypedilum</taxon>
    </lineage>
</organism>
<evidence type="ECO:0000256" key="3">
    <source>
        <dbReference type="ARBA" id="ARBA00022989"/>
    </source>
</evidence>
<keyword evidence="7" id="KW-1185">Reference proteome</keyword>
<evidence type="ECO:0000256" key="4">
    <source>
        <dbReference type="ARBA" id="ARBA00023136"/>
    </source>
</evidence>
<name>A0A9J6C2C6_POLVA</name>
<dbReference type="GO" id="GO:0022857">
    <property type="term" value="F:transmembrane transporter activity"/>
    <property type="evidence" value="ECO:0007669"/>
    <property type="project" value="InterPro"/>
</dbReference>
<protein>
    <recommendedName>
        <fullName evidence="8">Sugar transporter</fullName>
    </recommendedName>
</protein>
<dbReference type="PANTHER" id="PTHR48021">
    <property type="match status" value="1"/>
</dbReference>
<dbReference type="InterPro" id="IPR005828">
    <property type="entry name" value="MFS_sugar_transport-like"/>
</dbReference>
<keyword evidence="4 5" id="KW-0472">Membrane</keyword>
<accession>A0A9J6C2C6</accession>
<comment type="caution">
    <text evidence="6">The sequence shown here is derived from an EMBL/GenBank/DDBJ whole genome shotgun (WGS) entry which is preliminary data.</text>
</comment>
<feature type="transmembrane region" description="Helical" evidence="5">
    <location>
        <begin position="183"/>
        <end position="202"/>
    </location>
</feature>
<feature type="transmembrane region" description="Helical" evidence="5">
    <location>
        <begin position="28"/>
        <end position="56"/>
    </location>
</feature>
<dbReference type="Pfam" id="PF00083">
    <property type="entry name" value="Sugar_tr"/>
    <property type="match status" value="1"/>
</dbReference>
<keyword evidence="2 5" id="KW-0812">Transmembrane</keyword>
<dbReference type="OrthoDB" id="6612291at2759"/>
<evidence type="ECO:0008006" key="8">
    <source>
        <dbReference type="Google" id="ProtNLM"/>
    </source>
</evidence>
<proteinExistence type="predicted"/>